<organism evidence="2 3">
    <name type="scientific">Rhodovibrio sodomensis</name>
    <dbReference type="NCBI Taxonomy" id="1088"/>
    <lineage>
        <taxon>Bacteria</taxon>
        <taxon>Pseudomonadati</taxon>
        <taxon>Pseudomonadota</taxon>
        <taxon>Alphaproteobacteria</taxon>
        <taxon>Rhodospirillales</taxon>
        <taxon>Rhodovibrionaceae</taxon>
        <taxon>Rhodovibrio</taxon>
    </lineage>
</organism>
<feature type="chain" id="PRO_5047056090" description="Pre-toxin TG domain-containing protein" evidence="1">
    <location>
        <begin position="28"/>
        <end position="465"/>
    </location>
</feature>
<protein>
    <recommendedName>
        <fullName evidence="4">Pre-toxin TG domain-containing protein</fullName>
    </recommendedName>
</protein>
<evidence type="ECO:0000313" key="3">
    <source>
        <dbReference type="Proteomes" id="UP001296873"/>
    </source>
</evidence>
<keyword evidence="3" id="KW-1185">Reference proteome</keyword>
<proteinExistence type="predicted"/>
<evidence type="ECO:0008006" key="4">
    <source>
        <dbReference type="Google" id="ProtNLM"/>
    </source>
</evidence>
<name>A0ABS1D9B3_9PROT</name>
<dbReference type="RefSeq" id="WP_200338777.1">
    <property type="nucleotide sequence ID" value="NZ_NRRL01000001.1"/>
</dbReference>
<gene>
    <name evidence="2" type="ORF">CKO28_01510</name>
</gene>
<feature type="signal peptide" evidence="1">
    <location>
        <begin position="1"/>
        <end position="27"/>
    </location>
</feature>
<dbReference type="EMBL" id="NRRL01000001">
    <property type="protein sequence ID" value="MBK1666722.1"/>
    <property type="molecule type" value="Genomic_DNA"/>
</dbReference>
<evidence type="ECO:0000256" key="1">
    <source>
        <dbReference type="SAM" id="SignalP"/>
    </source>
</evidence>
<comment type="caution">
    <text evidence="2">The sequence shown here is derived from an EMBL/GenBank/DDBJ whole genome shotgun (WGS) entry which is preliminary data.</text>
</comment>
<accession>A0ABS1D9B3</accession>
<evidence type="ECO:0000313" key="2">
    <source>
        <dbReference type="EMBL" id="MBK1666722.1"/>
    </source>
</evidence>
<sequence length="465" mass="51652">MPSTRLTALIAGAALALTAISAAPARAVDLDCMALAEDVKRNLPDKIAMPSDDVIRALLNGQRAHRFFPRTEAHKQDGIHWKPIWTMSAGEVGALKRAVQSCADTVQTWGADLPFGQEGHRQRLSTAATLIDQFYVRATALKADKAETAASVEAQASDLVARASGPQGARQLMLAAKSVLEAAPTIGGAAALGHAQELVDAAREIERQRAKAKVRMIENAPHPIETYMAIDDENEYWRKRVDRVAESYVFVKAGIEWNGPDLRYVGMPSNQEQINNVIEGYELRAEEMDPIQGGLFILDEFFLGDWKEKAAQINRVFKKDLRSALLNLARARQRAMQDHLCEKNAPELPKIAENMVFRAKTPLALYQTLPQLMCYAAGKGYTPTVDYEDRVVRLELTHPNAHYFDGADPFREAVFDIVEIPNNFFYLHERGNDAPRGSDQAIAAWQSRYSDIKNTHLSLQGPEAY</sequence>
<keyword evidence="1" id="KW-0732">Signal</keyword>
<reference evidence="2 3" key="1">
    <citation type="journal article" date="2020" name="Microorganisms">
        <title>Osmotic Adaptation and Compatible Solute Biosynthesis of Phototrophic Bacteria as Revealed from Genome Analyses.</title>
        <authorList>
            <person name="Imhoff J.F."/>
            <person name="Rahn T."/>
            <person name="Kunzel S."/>
            <person name="Keller A."/>
            <person name="Neulinger S.C."/>
        </authorList>
    </citation>
    <scope>NUCLEOTIDE SEQUENCE [LARGE SCALE GENOMIC DNA]</scope>
    <source>
        <strain evidence="2 3">DSM 9895</strain>
    </source>
</reference>
<dbReference type="Proteomes" id="UP001296873">
    <property type="component" value="Unassembled WGS sequence"/>
</dbReference>